<name>A0A7W3IUW4_9ACTN</name>
<comment type="subunit">
    <text evidence="5">Binds ribosomal protein uS19.</text>
</comment>
<accession>A0A7W3IUW4</accession>
<comment type="domain">
    <text evidence="5">The PRC barrel domain binds ribosomal protein uS19.</text>
</comment>
<evidence type="ECO:0000256" key="5">
    <source>
        <dbReference type="HAMAP-Rule" id="MF_00014"/>
    </source>
</evidence>
<feature type="domain" description="Ribosome maturation factor RimM PRC barrel" evidence="7">
    <location>
        <begin position="97"/>
        <end position="158"/>
    </location>
</feature>
<dbReference type="SUPFAM" id="SSF50346">
    <property type="entry name" value="PRC-barrel domain"/>
    <property type="match status" value="1"/>
</dbReference>
<evidence type="ECO:0000256" key="3">
    <source>
        <dbReference type="ARBA" id="ARBA00022552"/>
    </source>
</evidence>
<dbReference type="Gene3D" id="2.40.30.60">
    <property type="entry name" value="RimM"/>
    <property type="match status" value="1"/>
</dbReference>
<dbReference type="Pfam" id="PF01782">
    <property type="entry name" value="RimM"/>
    <property type="match status" value="1"/>
</dbReference>
<reference evidence="8 9" key="1">
    <citation type="submission" date="2020-07" db="EMBL/GenBank/DDBJ databases">
        <title>Sequencing the genomes of 1000 actinobacteria strains.</title>
        <authorList>
            <person name="Klenk H.-P."/>
        </authorList>
    </citation>
    <scope>NUCLEOTIDE SEQUENCE [LARGE SCALE GENOMIC DNA]</scope>
    <source>
        <strain evidence="8 9">DSM 100723</strain>
    </source>
</reference>
<dbReference type="NCBIfam" id="TIGR02273">
    <property type="entry name" value="16S_RimM"/>
    <property type="match status" value="1"/>
</dbReference>
<evidence type="ECO:0000259" key="7">
    <source>
        <dbReference type="Pfam" id="PF24986"/>
    </source>
</evidence>
<comment type="function">
    <text evidence="5">An accessory protein needed during the final step in the assembly of 30S ribosomal subunit, possibly for assembly of the head region. Essential for efficient processing of 16S rRNA. May be needed both before and after RbfA during the maturation of 16S rRNA. It has affinity for free ribosomal 30S subunits but not for 70S ribosomes.</text>
</comment>
<dbReference type="RefSeq" id="WP_328823877.1">
    <property type="nucleotide sequence ID" value="NZ_JACGWT010000005.1"/>
</dbReference>
<evidence type="ECO:0000313" key="9">
    <source>
        <dbReference type="Proteomes" id="UP000523079"/>
    </source>
</evidence>
<dbReference type="GO" id="GO:0042274">
    <property type="term" value="P:ribosomal small subunit biogenesis"/>
    <property type="evidence" value="ECO:0007669"/>
    <property type="project" value="UniProtKB-UniRule"/>
</dbReference>
<keyword evidence="1 5" id="KW-0963">Cytoplasm</keyword>
<evidence type="ECO:0000256" key="2">
    <source>
        <dbReference type="ARBA" id="ARBA00022517"/>
    </source>
</evidence>
<dbReference type="HAMAP" id="MF_00014">
    <property type="entry name" value="Ribosome_mat_RimM"/>
    <property type="match status" value="1"/>
</dbReference>
<dbReference type="InterPro" id="IPR009000">
    <property type="entry name" value="Transl_B-barrel_sf"/>
</dbReference>
<keyword evidence="4 5" id="KW-0143">Chaperone</keyword>
<dbReference type="PANTHER" id="PTHR33692">
    <property type="entry name" value="RIBOSOME MATURATION FACTOR RIMM"/>
    <property type="match status" value="1"/>
</dbReference>
<dbReference type="GO" id="GO:0006364">
    <property type="term" value="P:rRNA processing"/>
    <property type="evidence" value="ECO:0007669"/>
    <property type="project" value="UniProtKB-UniRule"/>
</dbReference>
<dbReference type="EMBL" id="JACGWT010000005">
    <property type="protein sequence ID" value="MBA8795708.1"/>
    <property type="molecule type" value="Genomic_DNA"/>
</dbReference>
<sequence length="172" mass="18107">MTVGVVGRAHGVRGELAVVPRTDEPDRRFAAGAQLRAETGNRRFVVSASRWHSGRLLVAFEGVADRTAAEALRGTVLVTDVPADERPEDETEYYDRQLIGLSVRTADGVPAGTLRSVLHLPEQDLLEVDTPHGLALVPFVTALVPGVDLAAGTITLADVPGLLGDADGPAAE</sequence>
<keyword evidence="9" id="KW-1185">Reference proteome</keyword>
<keyword evidence="2 5" id="KW-0690">Ribosome biogenesis</keyword>
<evidence type="ECO:0000259" key="6">
    <source>
        <dbReference type="Pfam" id="PF01782"/>
    </source>
</evidence>
<dbReference type="GO" id="GO:0005737">
    <property type="term" value="C:cytoplasm"/>
    <property type="evidence" value="ECO:0007669"/>
    <property type="project" value="UniProtKB-SubCell"/>
</dbReference>
<dbReference type="Pfam" id="PF24986">
    <property type="entry name" value="PRC_RimM"/>
    <property type="match status" value="1"/>
</dbReference>
<comment type="similarity">
    <text evidence="5">Belongs to the RimM family.</text>
</comment>
<dbReference type="InterPro" id="IPR056792">
    <property type="entry name" value="PRC_RimM"/>
</dbReference>
<dbReference type="PANTHER" id="PTHR33692:SF1">
    <property type="entry name" value="RIBOSOME MATURATION FACTOR RIMM"/>
    <property type="match status" value="1"/>
</dbReference>
<dbReference type="InterPro" id="IPR036976">
    <property type="entry name" value="RimM_N_sf"/>
</dbReference>
<dbReference type="Gene3D" id="2.30.30.240">
    <property type="entry name" value="PRC-barrel domain"/>
    <property type="match status" value="1"/>
</dbReference>
<dbReference type="InterPro" id="IPR011961">
    <property type="entry name" value="RimM"/>
</dbReference>
<dbReference type="InterPro" id="IPR002676">
    <property type="entry name" value="RimM_N"/>
</dbReference>
<dbReference type="InterPro" id="IPR011033">
    <property type="entry name" value="PRC_barrel-like_sf"/>
</dbReference>
<evidence type="ECO:0000256" key="1">
    <source>
        <dbReference type="ARBA" id="ARBA00022490"/>
    </source>
</evidence>
<keyword evidence="3 5" id="KW-0698">rRNA processing</keyword>
<dbReference type="SUPFAM" id="SSF50447">
    <property type="entry name" value="Translation proteins"/>
    <property type="match status" value="1"/>
</dbReference>
<proteinExistence type="inferred from homology"/>
<protein>
    <recommendedName>
        <fullName evidence="5">Ribosome maturation factor RimM</fullName>
    </recommendedName>
</protein>
<comment type="caution">
    <text evidence="8">The sequence shown here is derived from an EMBL/GenBank/DDBJ whole genome shotgun (WGS) entry which is preliminary data.</text>
</comment>
<evidence type="ECO:0000313" key="8">
    <source>
        <dbReference type="EMBL" id="MBA8795708.1"/>
    </source>
</evidence>
<feature type="domain" description="RimM N-terminal" evidence="6">
    <location>
        <begin position="2"/>
        <end position="78"/>
    </location>
</feature>
<dbReference type="Proteomes" id="UP000523079">
    <property type="component" value="Unassembled WGS sequence"/>
</dbReference>
<gene>
    <name evidence="5" type="primary">rimM</name>
    <name evidence="8" type="ORF">FHX74_003344</name>
</gene>
<dbReference type="GO" id="GO:0043022">
    <property type="term" value="F:ribosome binding"/>
    <property type="evidence" value="ECO:0007669"/>
    <property type="project" value="InterPro"/>
</dbReference>
<dbReference type="AlphaFoldDB" id="A0A7W3IUW4"/>
<comment type="subcellular location">
    <subcellularLocation>
        <location evidence="5">Cytoplasm</location>
    </subcellularLocation>
</comment>
<evidence type="ECO:0000256" key="4">
    <source>
        <dbReference type="ARBA" id="ARBA00023186"/>
    </source>
</evidence>
<dbReference type="GO" id="GO:0005840">
    <property type="term" value="C:ribosome"/>
    <property type="evidence" value="ECO:0007669"/>
    <property type="project" value="InterPro"/>
</dbReference>
<organism evidence="8 9">
    <name type="scientific">Microlunatus kandeliicorticis</name>
    <dbReference type="NCBI Taxonomy" id="1759536"/>
    <lineage>
        <taxon>Bacteria</taxon>
        <taxon>Bacillati</taxon>
        <taxon>Actinomycetota</taxon>
        <taxon>Actinomycetes</taxon>
        <taxon>Propionibacteriales</taxon>
        <taxon>Propionibacteriaceae</taxon>
        <taxon>Microlunatus</taxon>
    </lineage>
</organism>